<dbReference type="Pfam" id="PF00361">
    <property type="entry name" value="Proton_antipo_M"/>
    <property type="match status" value="1"/>
</dbReference>
<evidence type="ECO:0000259" key="16">
    <source>
        <dbReference type="Pfam" id="PF19530"/>
    </source>
</evidence>
<comment type="function">
    <text evidence="11">NDH-1 shuttles electrons from NAD(P)H, via FMN and iron-sulfur (Fe-S) centers, to quinones in the respiratory chain. The immediate electron acceptor for the enzyme in this species is believed to be plastoquinone. Couples the redox reaction to proton translocation (for every two electrons transferred, four hydrogen ions are translocated across the cytoplasmic membrane), and thus conserves the redox energy in a proton gradient.</text>
</comment>
<feature type="transmembrane region" description="Helical" evidence="12">
    <location>
        <begin position="12"/>
        <end position="29"/>
    </location>
</feature>
<feature type="region of interest" description="Disordered" evidence="14">
    <location>
        <begin position="494"/>
        <end position="513"/>
    </location>
</feature>
<feature type="transmembrane region" description="Helical" evidence="12">
    <location>
        <begin position="327"/>
        <end position="348"/>
    </location>
</feature>
<feature type="transmembrane region" description="Helical" evidence="12">
    <location>
        <begin position="272"/>
        <end position="293"/>
    </location>
</feature>
<dbReference type="NCBIfam" id="TIGR01770">
    <property type="entry name" value="NDH_I_N"/>
    <property type="match status" value="1"/>
</dbReference>
<evidence type="ECO:0000313" key="17">
    <source>
        <dbReference type="EMBL" id="UFP96039.1"/>
    </source>
</evidence>
<keyword evidence="8 12" id="KW-1133">Transmembrane helix</keyword>
<feature type="transmembrane region" description="Helical" evidence="12">
    <location>
        <begin position="162"/>
        <end position="182"/>
    </location>
</feature>
<comment type="catalytic activity">
    <reaction evidence="12">
        <text>a plastoquinone + NADPH + (n+1) H(+)(in) = a plastoquinol + NADP(+) + n H(+)(out)</text>
        <dbReference type="Rhea" id="RHEA:42612"/>
        <dbReference type="Rhea" id="RHEA-COMP:9561"/>
        <dbReference type="Rhea" id="RHEA-COMP:9562"/>
        <dbReference type="ChEBI" id="CHEBI:15378"/>
        <dbReference type="ChEBI" id="CHEBI:17757"/>
        <dbReference type="ChEBI" id="CHEBI:57783"/>
        <dbReference type="ChEBI" id="CHEBI:58349"/>
        <dbReference type="ChEBI" id="CHEBI:62192"/>
    </reaction>
</comment>
<proteinExistence type="inferred from homology"/>
<keyword evidence="2 12" id="KW-0813">Transport</keyword>
<comment type="subunit">
    <text evidence="12">NDH-1 can be composed of about 15 different subunits; different subcomplexes with different compositions have been identified which probably have different functions.</text>
</comment>
<feature type="transmembrane region" description="Helical" evidence="12">
    <location>
        <begin position="456"/>
        <end position="476"/>
    </location>
</feature>
<evidence type="ECO:0000256" key="10">
    <source>
        <dbReference type="ARBA" id="ARBA00023136"/>
    </source>
</evidence>
<evidence type="ECO:0000256" key="2">
    <source>
        <dbReference type="ARBA" id="ARBA00022448"/>
    </source>
</evidence>
<protein>
    <recommendedName>
        <fullName evidence="12">NAD(P)H-quinone oxidoreductase subunit 2</fullName>
        <ecNumber evidence="12">7.1.1.-</ecNumber>
    </recommendedName>
    <alternativeName>
        <fullName evidence="12">NAD(P)H dehydrogenase subunit 2</fullName>
    </alternativeName>
    <alternativeName>
        <fullName evidence="12">NADH-plastoquinone oxidoreductase subunit 2</fullName>
    </alternativeName>
    <alternativeName>
        <fullName evidence="12">NDH-1, subunit 2</fullName>
    </alternativeName>
</protein>
<evidence type="ECO:0000256" key="3">
    <source>
        <dbReference type="ARBA" id="ARBA00022692"/>
    </source>
</evidence>
<keyword evidence="12" id="KW-1003">Cell membrane</keyword>
<dbReference type="Pfam" id="PF19530">
    <property type="entry name" value="Ndh2_N"/>
    <property type="match status" value="1"/>
</dbReference>
<feature type="transmembrane region" description="Helical" evidence="12">
    <location>
        <begin position="81"/>
        <end position="101"/>
    </location>
</feature>
<dbReference type="InterPro" id="IPR010096">
    <property type="entry name" value="NADH-Q_OxRdtase_suN/2"/>
</dbReference>
<dbReference type="EC" id="7.1.1.-" evidence="12"/>
<evidence type="ECO:0000256" key="5">
    <source>
        <dbReference type="ARBA" id="ARBA00022857"/>
    </source>
</evidence>
<comment type="subcellular location">
    <subcellularLocation>
        <location evidence="12">Cell inner membrane</location>
        <topology evidence="12">Multi-pass membrane protein</topology>
    </subcellularLocation>
    <subcellularLocation>
        <location evidence="1">Endomembrane system</location>
        <topology evidence="1">Multi-pass membrane protein</topology>
    </subcellularLocation>
    <subcellularLocation>
        <location evidence="13">Membrane</location>
        <topology evidence="13">Multi-pass membrane protein</topology>
    </subcellularLocation>
</comment>
<feature type="transmembrane region" description="Helical" evidence="12">
    <location>
        <begin position="202"/>
        <end position="221"/>
    </location>
</feature>
<evidence type="ECO:0000256" key="8">
    <source>
        <dbReference type="ARBA" id="ARBA00022989"/>
    </source>
</evidence>
<gene>
    <name evidence="12" type="primary">ndhB</name>
    <name evidence="17" type="ORF">ISF26_07465</name>
</gene>
<comment type="function">
    <text evidence="12">NDH-1 shuttles electrons from an unknown electron donor, via FMN and iron-sulfur (Fe-S) centers, to quinones in the respiratory and/or the photosynthetic chain. The immediate electron acceptor for the enzyme in this species is believed to be plastoquinone. Couples the redox reaction to proton translocation, and thus conserves the redox energy in a proton gradient. Cyanobacterial NDH-1 also plays a role in inorganic carbon-concentration.</text>
</comment>
<evidence type="ECO:0000259" key="15">
    <source>
        <dbReference type="Pfam" id="PF00361"/>
    </source>
</evidence>
<dbReference type="InterPro" id="IPR045693">
    <property type="entry name" value="Ndh2_N"/>
</dbReference>
<evidence type="ECO:0000256" key="6">
    <source>
        <dbReference type="ARBA" id="ARBA00022957"/>
    </source>
</evidence>
<feature type="transmembrane region" description="Helical" evidence="12">
    <location>
        <begin position="369"/>
        <end position="391"/>
    </location>
</feature>
<evidence type="ECO:0000256" key="7">
    <source>
        <dbReference type="ARBA" id="ARBA00022967"/>
    </source>
</evidence>
<keyword evidence="9 12" id="KW-0520">NAD</keyword>
<dbReference type="PRINTS" id="PR01434">
    <property type="entry name" value="NADHDHGNASE5"/>
</dbReference>
<evidence type="ECO:0000256" key="4">
    <source>
        <dbReference type="ARBA" id="ARBA00022719"/>
    </source>
</evidence>
<feature type="transmembrane region" description="Helical" evidence="12">
    <location>
        <begin position="108"/>
        <end position="125"/>
    </location>
</feature>
<evidence type="ECO:0000256" key="1">
    <source>
        <dbReference type="ARBA" id="ARBA00004127"/>
    </source>
</evidence>
<organism evidence="17 18">
    <name type="scientific">Gloeobacter morelensis MG652769</name>
    <dbReference type="NCBI Taxonomy" id="2781736"/>
    <lineage>
        <taxon>Bacteria</taxon>
        <taxon>Bacillati</taxon>
        <taxon>Cyanobacteriota</taxon>
        <taxon>Cyanophyceae</taxon>
        <taxon>Gloeobacterales</taxon>
        <taxon>Gloeobacteraceae</taxon>
        <taxon>Gloeobacter</taxon>
        <taxon>Gloeobacter morelensis</taxon>
    </lineage>
</organism>
<feature type="domain" description="NADH:quinone oxidoreductase/Mrp antiporter transmembrane" evidence="15">
    <location>
        <begin position="127"/>
        <end position="417"/>
    </location>
</feature>
<feature type="transmembrane region" description="Helical" evidence="12">
    <location>
        <begin position="41"/>
        <end position="61"/>
    </location>
</feature>
<keyword evidence="12" id="KW-0997">Cell inner membrane</keyword>
<keyword evidence="7 12" id="KW-1278">Translocase</keyword>
<keyword evidence="10 12" id="KW-0472">Membrane</keyword>
<comment type="similarity">
    <text evidence="12">Belongs to the complex I subunit 2 family.</text>
</comment>
<keyword evidence="18" id="KW-1185">Reference proteome</keyword>
<dbReference type="PANTHER" id="PTHR22773">
    <property type="entry name" value="NADH DEHYDROGENASE"/>
    <property type="match status" value="1"/>
</dbReference>
<feature type="transmembrane region" description="Helical" evidence="12">
    <location>
        <begin position="300"/>
        <end position="321"/>
    </location>
</feature>
<feature type="domain" description="NAD(P)H-quinone oxidoreductase subunit 2 N-terminal" evidence="16">
    <location>
        <begin position="3"/>
        <end position="97"/>
    </location>
</feature>
<evidence type="ECO:0000256" key="13">
    <source>
        <dbReference type="RuleBase" id="RU000320"/>
    </source>
</evidence>
<dbReference type="InterPro" id="IPR001750">
    <property type="entry name" value="ND/Mrp_TM"/>
</dbReference>
<dbReference type="EMBL" id="CP063845">
    <property type="protein sequence ID" value="UFP96039.1"/>
    <property type="molecule type" value="Genomic_DNA"/>
</dbReference>
<evidence type="ECO:0000256" key="12">
    <source>
        <dbReference type="HAMAP-Rule" id="MF_00445"/>
    </source>
</evidence>
<dbReference type="Proteomes" id="UP001054846">
    <property type="component" value="Chromosome"/>
</dbReference>
<name>A0ABY3PQW7_9CYAN</name>
<comment type="catalytic activity">
    <reaction evidence="12">
        <text>a plastoquinone + NADH + (n+1) H(+)(in) = a plastoquinol + NAD(+) + n H(+)(out)</text>
        <dbReference type="Rhea" id="RHEA:42608"/>
        <dbReference type="Rhea" id="RHEA-COMP:9561"/>
        <dbReference type="Rhea" id="RHEA-COMP:9562"/>
        <dbReference type="ChEBI" id="CHEBI:15378"/>
        <dbReference type="ChEBI" id="CHEBI:17757"/>
        <dbReference type="ChEBI" id="CHEBI:57540"/>
        <dbReference type="ChEBI" id="CHEBI:57945"/>
        <dbReference type="ChEBI" id="CHEBI:62192"/>
    </reaction>
</comment>
<evidence type="ECO:0000256" key="9">
    <source>
        <dbReference type="ARBA" id="ARBA00023027"/>
    </source>
</evidence>
<keyword evidence="5 12" id="KW-0521">NADP</keyword>
<sequence length="513" mass="54847">MNIDLAALNAGALWPEYIVTITLVVVLLVDLISGRKASWSLPYLTLLGLGIATATLLPMWILENPVSFLGSFTADPLSVVFRAFILISAALTVLMSVRYINQSSLATAEFYVLLLGATLGAMLLSGSSEMAMIFVALELLSITSYLLSGYAKLDKRSNEASLKYLLIGAASSGIFLYGMSLLYGFSGGQTQLSEIAPRIVDLGFPALLSLVLVAAGICFKLSAVPFHQWTPDVYEGSPTPVVAFLSVGSKAAGFALAIRFMTSAYPGFSEQWQTLFVLLAILSMVLGNVVAIAQTSMKRMLAYSSIAQAGYVMIGLAIGTQEGYSSMILYIGTYLFMNLGAFMAVVLFSLRTGTDEITAYSGLYQKDPFLTLVLSLCLLSLAGIPPLAGFFGKLYLFWAAVQSQAYTLVFFGLVTSVASIYYYVRVVKLMLVKEPSPQVLSYSEAGDQDGIQTLKAGMLITTVATVVLGILFPPLISLADTSLRATPSLQQVRTATPVSRVSTGAEAPADHGR</sequence>
<keyword evidence="4 12" id="KW-0874">Quinone</keyword>
<evidence type="ECO:0000256" key="11">
    <source>
        <dbReference type="ARBA" id="ARBA00025624"/>
    </source>
</evidence>
<accession>A0ABY3PQW7</accession>
<keyword evidence="3 12" id="KW-0812">Transmembrane</keyword>
<keyword evidence="6 12" id="KW-0618">Plastoquinone</keyword>
<dbReference type="HAMAP" id="MF_00445">
    <property type="entry name" value="NDH1_NuoN_1"/>
    <property type="match status" value="1"/>
</dbReference>
<feature type="transmembrane region" description="Helical" evidence="12">
    <location>
        <begin position="241"/>
        <end position="260"/>
    </location>
</feature>
<reference evidence="17 18" key="1">
    <citation type="journal article" date="2021" name="Genome Biol. Evol.">
        <title>Complete Genome Sequencing of a Novel Gloeobacter Species from a Waterfall Cave in Mexico.</title>
        <authorList>
            <person name="Saw J.H."/>
            <person name="Cardona T."/>
            <person name="Montejano G."/>
        </authorList>
    </citation>
    <scope>NUCLEOTIDE SEQUENCE [LARGE SCALE GENOMIC DNA]</scope>
    <source>
        <strain evidence="17">MG652769</strain>
    </source>
</reference>
<dbReference type="RefSeq" id="WP_230843283.1">
    <property type="nucleotide sequence ID" value="NZ_CP063845.1"/>
</dbReference>
<evidence type="ECO:0000313" key="18">
    <source>
        <dbReference type="Proteomes" id="UP001054846"/>
    </source>
</evidence>
<dbReference type="NCBIfam" id="NF002701">
    <property type="entry name" value="PRK02504.1"/>
    <property type="match status" value="1"/>
</dbReference>
<evidence type="ECO:0000256" key="14">
    <source>
        <dbReference type="SAM" id="MobiDB-lite"/>
    </source>
</evidence>
<feature type="transmembrane region" description="Helical" evidence="12">
    <location>
        <begin position="403"/>
        <end position="424"/>
    </location>
</feature>
<feature type="transmembrane region" description="Helical" evidence="12">
    <location>
        <begin position="131"/>
        <end position="150"/>
    </location>
</feature>